<name>A0AAV7L8G9_PLEWA</name>
<dbReference type="PANTHER" id="PTHR31004">
    <property type="entry name" value="TRANSMEMBRANE PROTEIN 79"/>
    <property type="match status" value="1"/>
</dbReference>
<evidence type="ECO:0000256" key="2">
    <source>
        <dbReference type="SAM" id="Phobius"/>
    </source>
</evidence>
<dbReference type="AlphaFoldDB" id="A0AAV7L8G9"/>
<feature type="transmembrane region" description="Helical" evidence="2">
    <location>
        <begin position="263"/>
        <end position="285"/>
    </location>
</feature>
<organism evidence="3 4">
    <name type="scientific">Pleurodeles waltl</name>
    <name type="common">Iberian ribbed newt</name>
    <dbReference type="NCBI Taxonomy" id="8319"/>
    <lineage>
        <taxon>Eukaryota</taxon>
        <taxon>Metazoa</taxon>
        <taxon>Chordata</taxon>
        <taxon>Craniata</taxon>
        <taxon>Vertebrata</taxon>
        <taxon>Euteleostomi</taxon>
        <taxon>Amphibia</taxon>
        <taxon>Batrachia</taxon>
        <taxon>Caudata</taxon>
        <taxon>Salamandroidea</taxon>
        <taxon>Salamandridae</taxon>
        <taxon>Pleurodelinae</taxon>
        <taxon>Pleurodeles</taxon>
    </lineage>
</organism>
<dbReference type="PANTHER" id="PTHR31004:SF1">
    <property type="entry name" value="TRANSMEMBRANE PROTEIN 79"/>
    <property type="match status" value="1"/>
</dbReference>
<dbReference type="GO" id="GO:0032588">
    <property type="term" value="C:trans-Golgi network membrane"/>
    <property type="evidence" value="ECO:0007669"/>
    <property type="project" value="TreeGrafter"/>
</dbReference>
<reference evidence="3" key="1">
    <citation type="journal article" date="2022" name="bioRxiv">
        <title>Sequencing and chromosome-scale assembly of the giantPleurodeles waltlgenome.</title>
        <authorList>
            <person name="Brown T."/>
            <person name="Elewa A."/>
            <person name="Iarovenko S."/>
            <person name="Subramanian E."/>
            <person name="Araus A.J."/>
            <person name="Petzold A."/>
            <person name="Susuki M."/>
            <person name="Suzuki K.-i.T."/>
            <person name="Hayashi T."/>
            <person name="Toyoda A."/>
            <person name="Oliveira C."/>
            <person name="Osipova E."/>
            <person name="Leigh N.D."/>
            <person name="Simon A."/>
            <person name="Yun M.H."/>
        </authorList>
    </citation>
    <scope>NUCLEOTIDE SEQUENCE</scope>
    <source>
        <strain evidence="3">20211129_DDA</strain>
        <tissue evidence="3">Liver</tissue>
    </source>
</reference>
<sequence>MTSPKAPANHHELKEFDSVKESIADIINQLQDIDPSRLSFSPFLDLDTQISMAPVSDSPESSVEELHSTSEEVSLDMATDELHVRSLSAEEVRWGTRSGEGGSNLASKDAMGQRGTNVDKGESLVVLMPQESCFLDDIRAEDSGVMMTCETRSSSPGGEDSLMDQRDLDCFSSDPLMSGDEHPFLGPSSDAETVELVSQRSLPASSQQVPEQSAQHRHGCTSAHLKAIASVFVSMLMVPWMLYGLYVYLPFKPPFCPDITSRAVFTTRCLVISLVPIMLGVIWSGLSRLCSSAVDPLDMSSRSVLLHQCYITSSVEQFIIYSVNMLALAISLEQEHLRLIPILAGLFSVGRCCYWIALRAGRSYSGFGFGLTFFPALAMTGYNLYCFYKFGFDFNFRQYQGESTGHKGTTHWPELASLRQVRN</sequence>
<dbReference type="GO" id="GO:0045055">
    <property type="term" value="P:regulated exocytosis"/>
    <property type="evidence" value="ECO:0007669"/>
    <property type="project" value="TreeGrafter"/>
</dbReference>
<evidence type="ECO:0000313" key="3">
    <source>
        <dbReference type="EMBL" id="KAJ1086629.1"/>
    </source>
</evidence>
<feature type="region of interest" description="Disordered" evidence="1">
    <location>
        <begin position="94"/>
        <end position="116"/>
    </location>
</feature>
<comment type="caution">
    <text evidence="3">The sequence shown here is derived from an EMBL/GenBank/DDBJ whole genome shotgun (WGS) entry which is preliminary data.</text>
</comment>
<dbReference type="GO" id="GO:0005765">
    <property type="term" value="C:lysosomal membrane"/>
    <property type="evidence" value="ECO:0007669"/>
    <property type="project" value="TreeGrafter"/>
</dbReference>
<feature type="transmembrane region" description="Helical" evidence="2">
    <location>
        <begin position="227"/>
        <end position="251"/>
    </location>
</feature>
<keyword evidence="4" id="KW-1185">Reference proteome</keyword>
<feature type="transmembrane region" description="Helical" evidence="2">
    <location>
        <begin position="364"/>
        <end position="388"/>
    </location>
</feature>
<keyword evidence="2" id="KW-1133">Transmembrane helix</keyword>
<keyword evidence="2" id="KW-0472">Membrane</keyword>
<protein>
    <recommendedName>
        <fullName evidence="5">Transmembrane protein 79</fullName>
    </recommendedName>
</protein>
<evidence type="ECO:0008006" key="5">
    <source>
        <dbReference type="Google" id="ProtNLM"/>
    </source>
</evidence>
<proteinExistence type="predicted"/>
<accession>A0AAV7L8G9</accession>
<gene>
    <name evidence="3" type="ORF">NDU88_006745</name>
</gene>
<keyword evidence="2" id="KW-0812">Transmembrane</keyword>
<evidence type="ECO:0000256" key="1">
    <source>
        <dbReference type="SAM" id="MobiDB-lite"/>
    </source>
</evidence>
<feature type="transmembrane region" description="Helical" evidence="2">
    <location>
        <begin position="339"/>
        <end position="358"/>
    </location>
</feature>
<evidence type="ECO:0000313" key="4">
    <source>
        <dbReference type="Proteomes" id="UP001066276"/>
    </source>
</evidence>
<dbReference type="Proteomes" id="UP001066276">
    <property type="component" value="Chromosome 12"/>
</dbReference>
<dbReference type="EMBL" id="JANPWB010000016">
    <property type="protein sequence ID" value="KAJ1086629.1"/>
    <property type="molecule type" value="Genomic_DNA"/>
</dbReference>